<dbReference type="InterPro" id="IPR036251">
    <property type="entry name" value="Arg_repress_C_sf"/>
</dbReference>
<keyword evidence="5" id="KW-0238">DNA-binding</keyword>
<dbReference type="SUPFAM" id="SSF46785">
    <property type="entry name" value="Winged helix' DNA-binding domain"/>
    <property type="match status" value="1"/>
</dbReference>
<evidence type="ECO:0000259" key="7">
    <source>
        <dbReference type="Pfam" id="PF01316"/>
    </source>
</evidence>
<evidence type="ECO:0008006" key="10">
    <source>
        <dbReference type="Google" id="ProtNLM"/>
    </source>
</evidence>
<gene>
    <name evidence="9" type="ORF">METZ01_LOCUS208749</name>
</gene>
<dbReference type="AlphaFoldDB" id="A0A382EZN3"/>
<dbReference type="PRINTS" id="PR01467">
    <property type="entry name" value="ARGREPRESSOR"/>
</dbReference>
<evidence type="ECO:0000256" key="6">
    <source>
        <dbReference type="ARBA" id="ARBA00023163"/>
    </source>
</evidence>
<organism evidence="9">
    <name type="scientific">marine metagenome</name>
    <dbReference type="NCBI Taxonomy" id="408172"/>
    <lineage>
        <taxon>unclassified sequences</taxon>
        <taxon>metagenomes</taxon>
        <taxon>ecological metagenomes</taxon>
    </lineage>
</organism>
<dbReference type="InterPro" id="IPR020899">
    <property type="entry name" value="Arg_repress_C"/>
</dbReference>
<dbReference type="InterPro" id="IPR036390">
    <property type="entry name" value="WH_DNA-bd_sf"/>
</dbReference>
<dbReference type="GO" id="GO:0034618">
    <property type="term" value="F:arginine binding"/>
    <property type="evidence" value="ECO:0007669"/>
    <property type="project" value="InterPro"/>
</dbReference>
<evidence type="ECO:0000259" key="8">
    <source>
        <dbReference type="Pfam" id="PF02863"/>
    </source>
</evidence>
<keyword evidence="6" id="KW-0804">Transcription</keyword>
<feature type="domain" description="Arginine repressor C-terminal" evidence="8">
    <location>
        <begin position="82"/>
        <end position="117"/>
    </location>
</feature>
<dbReference type="HAMAP" id="MF_00173">
    <property type="entry name" value="Arg_repressor"/>
    <property type="match status" value="1"/>
</dbReference>
<proteinExistence type="inferred from homology"/>
<dbReference type="GO" id="GO:0003700">
    <property type="term" value="F:DNA-binding transcription factor activity"/>
    <property type="evidence" value="ECO:0007669"/>
    <property type="project" value="InterPro"/>
</dbReference>
<evidence type="ECO:0000256" key="5">
    <source>
        <dbReference type="ARBA" id="ARBA00023125"/>
    </source>
</evidence>
<dbReference type="Gene3D" id="1.10.10.10">
    <property type="entry name" value="Winged helix-like DNA-binding domain superfamily/Winged helix DNA-binding domain"/>
    <property type="match status" value="1"/>
</dbReference>
<evidence type="ECO:0000256" key="1">
    <source>
        <dbReference type="ARBA" id="ARBA00004496"/>
    </source>
</evidence>
<sequence>MKSKKLRQKYILRIMDGRHFHTQQEVAEALRQSGFDVSQSTLSKDFKELKVVKTTTPNGSFKYVLPQFFGREIRAGSLHRELEDFVTGVDLAGQMVVIKTAPGNAAGVCETIDRTGW</sequence>
<comment type="similarity">
    <text evidence="2">Belongs to the ArgR family.</text>
</comment>
<comment type="subcellular location">
    <subcellularLocation>
        <location evidence="1">Cytoplasm</location>
    </subcellularLocation>
</comment>
<evidence type="ECO:0000313" key="9">
    <source>
        <dbReference type="EMBL" id="SVB55895.1"/>
    </source>
</evidence>
<name>A0A382EZN3_9ZZZZ</name>
<reference evidence="9" key="1">
    <citation type="submission" date="2018-05" db="EMBL/GenBank/DDBJ databases">
        <authorList>
            <person name="Lanie J.A."/>
            <person name="Ng W.-L."/>
            <person name="Kazmierczak K.M."/>
            <person name="Andrzejewski T.M."/>
            <person name="Davidsen T.M."/>
            <person name="Wayne K.J."/>
            <person name="Tettelin H."/>
            <person name="Glass J.I."/>
            <person name="Rusch D."/>
            <person name="Podicherti R."/>
            <person name="Tsui H.-C.T."/>
            <person name="Winkler M.E."/>
        </authorList>
    </citation>
    <scope>NUCLEOTIDE SEQUENCE</scope>
</reference>
<keyword evidence="3" id="KW-0963">Cytoplasm</keyword>
<feature type="non-terminal residue" evidence="9">
    <location>
        <position position="117"/>
    </location>
</feature>
<dbReference type="PANTHER" id="PTHR34471">
    <property type="entry name" value="ARGININE REPRESSOR"/>
    <property type="match status" value="1"/>
</dbReference>
<dbReference type="Pfam" id="PF02863">
    <property type="entry name" value="Arg_repressor_C"/>
    <property type="match status" value="1"/>
</dbReference>
<dbReference type="SUPFAM" id="SSF55252">
    <property type="entry name" value="C-terminal domain of arginine repressor"/>
    <property type="match status" value="1"/>
</dbReference>
<evidence type="ECO:0000256" key="2">
    <source>
        <dbReference type="ARBA" id="ARBA00008316"/>
    </source>
</evidence>
<dbReference type="GO" id="GO:0051259">
    <property type="term" value="P:protein complex oligomerization"/>
    <property type="evidence" value="ECO:0007669"/>
    <property type="project" value="InterPro"/>
</dbReference>
<accession>A0A382EZN3</accession>
<dbReference type="PANTHER" id="PTHR34471:SF1">
    <property type="entry name" value="ARGININE REPRESSOR"/>
    <property type="match status" value="1"/>
</dbReference>
<dbReference type="EMBL" id="UINC01047080">
    <property type="protein sequence ID" value="SVB55895.1"/>
    <property type="molecule type" value="Genomic_DNA"/>
</dbReference>
<dbReference type="GO" id="GO:0003677">
    <property type="term" value="F:DNA binding"/>
    <property type="evidence" value="ECO:0007669"/>
    <property type="project" value="UniProtKB-KW"/>
</dbReference>
<evidence type="ECO:0000256" key="3">
    <source>
        <dbReference type="ARBA" id="ARBA00022490"/>
    </source>
</evidence>
<dbReference type="Pfam" id="PF01316">
    <property type="entry name" value="Arg_repressor"/>
    <property type="match status" value="1"/>
</dbReference>
<dbReference type="InterPro" id="IPR001669">
    <property type="entry name" value="Arg_repress"/>
</dbReference>
<dbReference type="InterPro" id="IPR020900">
    <property type="entry name" value="Arg_repress_DNA-bd"/>
</dbReference>
<dbReference type="GO" id="GO:0005737">
    <property type="term" value="C:cytoplasm"/>
    <property type="evidence" value="ECO:0007669"/>
    <property type="project" value="UniProtKB-SubCell"/>
</dbReference>
<keyword evidence="4" id="KW-0805">Transcription regulation</keyword>
<evidence type="ECO:0000256" key="4">
    <source>
        <dbReference type="ARBA" id="ARBA00023015"/>
    </source>
</evidence>
<feature type="domain" description="Arginine repressor DNA-binding" evidence="7">
    <location>
        <begin position="3"/>
        <end position="67"/>
    </location>
</feature>
<dbReference type="Gene3D" id="3.30.1360.40">
    <property type="match status" value="1"/>
</dbReference>
<protein>
    <recommendedName>
        <fullName evidence="10">Arginine repressor DNA-binding domain-containing protein</fullName>
    </recommendedName>
</protein>
<dbReference type="GO" id="GO:0006525">
    <property type="term" value="P:arginine metabolic process"/>
    <property type="evidence" value="ECO:0007669"/>
    <property type="project" value="InterPro"/>
</dbReference>
<dbReference type="InterPro" id="IPR036388">
    <property type="entry name" value="WH-like_DNA-bd_sf"/>
</dbReference>